<name>A0ABR3JW79_9AGAR</name>
<keyword evidence="2" id="KW-1185">Reference proteome</keyword>
<comment type="caution">
    <text evidence="1">The sequence shown here is derived from an EMBL/GenBank/DDBJ whole genome shotgun (WGS) entry which is preliminary data.</text>
</comment>
<dbReference type="EMBL" id="JASNQZ010000002">
    <property type="protein sequence ID" value="KAL0960168.1"/>
    <property type="molecule type" value="Genomic_DNA"/>
</dbReference>
<gene>
    <name evidence="1" type="ORF">HGRIS_011802</name>
</gene>
<accession>A0ABR3JW79</accession>
<sequence>MRTMGSGTSVVNSSKYGALRDWRAREDPDIQVDALTRHRCASSRAGSPIVSRSLCPNVQHLSYSARRAITCTTSLETASRYESPSILSTHNTMFNRNALQVAQIHPSPDIFIDSFNASPYRSSC</sequence>
<protein>
    <submittedName>
        <fullName evidence="1">Uncharacterized protein</fullName>
    </submittedName>
</protein>
<reference evidence="2" key="1">
    <citation type="submission" date="2024-06" db="EMBL/GenBank/DDBJ databases">
        <title>Multi-omics analyses provide insights into the biosynthesis of the anticancer antibiotic pleurotin in Hohenbuehelia grisea.</title>
        <authorList>
            <person name="Weaver J.A."/>
            <person name="Alberti F."/>
        </authorList>
    </citation>
    <scope>NUCLEOTIDE SEQUENCE [LARGE SCALE GENOMIC DNA]</scope>
    <source>
        <strain evidence="2">T-177</strain>
    </source>
</reference>
<dbReference type="Proteomes" id="UP001556367">
    <property type="component" value="Unassembled WGS sequence"/>
</dbReference>
<organism evidence="1 2">
    <name type="scientific">Hohenbuehelia grisea</name>
    <dbReference type="NCBI Taxonomy" id="104357"/>
    <lineage>
        <taxon>Eukaryota</taxon>
        <taxon>Fungi</taxon>
        <taxon>Dikarya</taxon>
        <taxon>Basidiomycota</taxon>
        <taxon>Agaricomycotina</taxon>
        <taxon>Agaricomycetes</taxon>
        <taxon>Agaricomycetidae</taxon>
        <taxon>Agaricales</taxon>
        <taxon>Pleurotineae</taxon>
        <taxon>Pleurotaceae</taxon>
        <taxon>Hohenbuehelia</taxon>
    </lineage>
</organism>
<proteinExistence type="predicted"/>
<evidence type="ECO:0000313" key="2">
    <source>
        <dbReference type="Proteomes" id="UP001556367"/>
    </source>
</evidence>
<evidence type="ECO:0000313" key="1">
    <source>
        <dbReference type="EMBL" id="KAL0960168.1"/>
    </source>
</evidence>